<dbReference type="EMBL" id="CP133618">
    <property type="protein sequence ID" value="WMV36787.1"/>
    <property type="molecule type" value="Genomic_DNA"/>
</dbReference>
<gene>
    <name evidence="1" type="ORF">MTR67_030172</name>
</gene>
<dbReference type="AlphaFoldDB" id="A0AAF0TXG2"/>
<dbReference type="Proteomes" id="UP001234989">
    <property type="component" value="Chromosome 7"/>
</dbReference>
<sequence>MDGGMGLHSCIAQVNFERKHAVQLAYSYIPCTDASWPASYLCI</sequence>
<accession>A0AAF0TXG2</accession>
<evidence type="ECO:0000313" key="2">
    <source>
        <dbReference type="Proteomes" id="UP001234989"/>
    </source>
</evidence>
<protein>
    <submittedName>
        <fullName evidence="1">Uncharacterized protein</fullName>
    </submittedName>
</protein>
<keyword evidence="2" id="KW-1185">Reference proteome</keyword>
<proteinExistence type="predicted"/>
<feature type="non-terminal residue" evidence="1">
    <location>
        <position position="43"/>
    </location>
</feature>
<reference evidence="1" key="1">
    <citation type="submission" date="2023-08" db="EMBL/GenBank/DDBJ databases">
        <title>A de novo genome assembly of Solanum verrucosum Schlechtendal, a Mexican diploid species geographically isolated from the other diploid A-genome species in potato relatives.</title>
        <authorList>
            <person name="Hosaka K."/>
        </authorList>
    </citation>
    <scope>NUCLEOTIDE SEQUENCE</scope>
    <source>
        <tissue evidence="1">Young leaves</tissue>
    </source>
</reference>
<evidence type="ECO:0000313" key="1">
    <source>
        <dbReference type="EMBL" id="WMV36787.1"/>
    </source>
</evidence>
<name>A0AAF0TXG2_SOLVR</name>
<organism evidence="1 2">
    <name type="scientific">Solanum verrucosum</name>
    <dbReference type="NCBI Taxonomy" id="315347"/>
    <lineage>
        <taxon>Eukaryota</taxon>
        <taxon>Viridiplantae</taxon>
        <taxon>Streptophyta</taxon>
        <taxon>Embryophyta</taxon>
        <taxon>Tracheophyta</taxon>
        <taxon>Spermatophyta</taxon>
        <taxon>Magnoliopsida</taxon>
        <taxon>eudicotyledons</taxon>
        <taxon>Gunneridae</taxon>
        <taxon>Pentapetalae</taxon>
        <taxon>asterids</taxon>
        <taxon>lamiids</taxon>
        <taxon>Solanales</taxon>
        <taxon>Solanaceae</taxon>
        <taxon>Solanoideae</taxon>
        <taxon>Solaneae</taxon>
        <taxon>Solanum</taxon>
    </lineage>
</organism>